<keyword evidence="1" id="KW-0328">Glycosyltransferase</keyword>
<dbReference type="PANTHER" id="PTHR48043">
    <property type="entry name" value="EG:EG0003.4 PROTEIN-RELATED"/>
    <property type="match status" value="1"/>
</dbReference>
<gene>
    <name evidence="5" type="ORF">I316_03526</name>
</gene>
<name>A0A1B9GVB8_9TREE</name>
<keyword evidence="6" id="KW-1185">Reference proteome</keyword>
<reference evidence="5 6" key="1">
    <citation type="submission" date="2013-07" db="EMBL/GenBank/DDBJ databases">
        <title>The Genome Sequence of Cryptococcus heveanensis BCC8398.</title>
        <authorList>
            <consortium name="The Broad Institute Genome Sequencing Platform"/>
            <person name="Cuomo C."/>
            <person name="Litvintseva A."/>
            <person name="Chen Y."/>
            <person name="Heitman J."/>
            <person name="Sun S."/>
            <person name="Springer D."/>
            <person name="Dromer F."/>
            <person name="Young S.K."/>
            <person name="Zeng Q."/>
            <person name="Gargeya S."/>
            <person name="Fitzgerald M."/>
            <person name="Abouelleil A."/>
            <person name="Alvarado L."/>
            <person name="Berlin A.M."/>
            <person name="Chapman S.B."/>
            <person name="Dewar J."/>
            <person name="Goldberg J."/>
            <person name="Griggs A."/>
            <person name="Gujja S."/>
            <person name="Hansen M."/>
            <person name="Howarth C."/>
            <person name="Imamovic A."/>
            <person name="Larimer J."/>
            <person name="McCowan C."/>
            <person name="Murphy C."/>
            <person name="Pearson M."/>
            <person name="Priest M."/>
            <person name="Roberts A."/>
            <person name="Saif S."/>
            <person name="Shea T."/>
            <person name="Sykes S."/>
            <person name="Wortman J."/>
            <person name="Nusbaum C."/>
            <person name="Birren B."/>
        </authorList>
    </citation>
    <scope>NUCLEOTIDE SEQUENCE [LARGE SCALE GENOMIC DNA]</scope>
    <source>
        <strain evidence="5 6">BCC8398</strain>
    </source>
</reference>
<dbReference type="OrthoDB" id="5835829at2759"/>
<dbReference type="EMBL" id="KV700123">
    <property type="protein sequence ID" value="OCF34979.1"/>
    <property type="molecule type" value="Genomic_DNA"/>
</dbReference>
<dbReference type="PANTHER" id="PTHR48043:SF145">
    <property type="entry name" value="FI06409P-RELATED"/>
    <property type="match status" value="1"/>
</dbReference>
<feature type="compositionally biased region" description="Basic and acidic residues" evidence="3">
    <location>
        <begin position="435"/>
        <end position="463"/>
    </location>
</feature>
<feature type="compositionally biased region" description="Basic and acidic residues" evidence="3">
    <location>
        <begin position="255"/>
        <end position="323"/>
    </location>
</feature>
<accession>A0A1B9GVB8</accession>
<dbReference type="STRING" id="1296120.A0A1B9GVB8"/>
<evidence type="ECO:0000256" key="1">
    <source>
        <dbReference type="ARBA" id="ARBA00022676"/>
    </source>
</evidence>
<keyword evidence="4" id="KW-0812">Transmembrane</keyword>
<feature type="compositionally biased region" description="Basic and acidic residues" evidence="3">
    <location>
        <begin position="496"/>
        <end position="564"/>
    </location>
</feature>
<feature type="region of interest" description="Disordered" evidence="3">
    <location>
        <begin position="251"/>
        <end position="670"/>
    </location>
</feature>
<feature type="compositionally biased region" description="Basic and acidic residues" evidence="3">
    <location>
        <begin position="350"/>
        <end position="406"/>
    </location>
</feature>
<evidence type="ECO:0000256" key="2">
    <source>
        <dbReference type="ARBA" id="ARBA00022679"/>
    </source>
</evidence>
<proteinExistence type="predicted"/>
<dbReference type="InterPro" id="IPR002213">
    <property type="entry name" value="UDP_glucos_trans"/>
</dbReference>
<dbReference type="Proteomes" id="UP000092666">
    <property type="component" value="Unassembled WGS sequence"/>
</dbReference>
<feature type="transmembrane region" description="Helical" evidence="4">
    <location>
        <begin position="913"/>
        <end position="934"/>
    </location>
</feature>
<dbReference type="GO" id="GO:0008194">
    <property type="term" value="F:UDP-glycosyltransferase activity"/>
    <property type="evidence" value="ECO:0007669"/>
    <property type="project" value="InterPro"/>
</dbReference>
<organism evidence="5 6">
    <name type="scientific">Kwoniella heveanensis BCC8398</name>
    <dbReference type="NCBI Taxonomy" id="1296120"/>
    <lineage>
        <taxon>Eukaryota</taxon>
        <taxon>Fungi</taxon>
        <taxon>Dikarya</taxon>
        <taxon>Basidiomycota</taxon>
        <taxon>Agaricomycotina</taxon>
        <taxon>Tremellomycetes</taxon>
        <taxon>Tremellales</taxon>
        <taxon>Cryptococcaceae</taxon>
        <taxon>Kwoniella</taxon>
    </lineage>
</organism>
<evidence type="ECO:0000313" key="6">
    <source>
        <dbReference type="Proteomes" id="UP000092666"/>
    </source>
</evidence>
<feature type="compositionally biased region" description="Basic and acidic residues" evidence="3">
    <location>
        <begin position="571"/>
        <end position="613"/>
    </location>
</feature>
<feature type="compositionally biased region" description="Basic and acidic residues" evidence="3">
    <location>
        <begin position="415"/>
        <end position="426"/>
    </location>
</feature>
<feature type="compositionally biased region" description="Basic and acidic residues" evidence="3">
    <location>
        <begin position="332"/>
        <end position="343"/>
    </location>
</feature>
<feature type="compositionally biased region" description="Basic and acidic residues" evidence="3">
    <location>
        <begin position="625"/>
        <end position="661"/>
    </location>
</feature>
<keyword evidence="4" id="KW-1133">Transmembrane helix</keyword>
<feature type="transmembrane region" description="Helical" evidence="4">
    <location>
        <begin position="881"/>
        <end position="901"/>
    </location>
</feature>
<sequence length="1490" mass="164807">MDVVEALGFNDPSKTGGSMLTYTLWTTPPNLKEPLNIIISNESDPRVLEETMLDGGLYNYLEAAAFGNQCFGLHMGDKQQANLGDGLTNHLWVPDNEGGTDYQYVEELPLNQPIHLPKIEYVEEDPFEDINIQESYQEVQDEDGDDWYSDVWIPYSGHPDPFESGTGNQQVIIGSPYPAASDLKLHFCDLYPEGCLNQGGPLEKNATERSNGTLEADVGRGMGLNHVDLSGFGLALLLLLLILLGLNGGWSGSDNSKERDTKGKKDGGKGDNKDQGKSKKSQKDEKDRISKGEGDAAREKGKRKKSDDKDSKRQERGDDDGKSTKSQKRNKKDLNREDEEKPSKSKKRSSNGEKDQDPNDRRSKRSKAEVDREGEGKQKRNKAKSDRNRDKDKDRDRDISERENRQSNKKNKSKPKIDNGEEERDRKSIKKRRDKKDEEEPHKTRKSRTDGRRDDEKDREHGKKSTRSKSHKDKTDEDGDGRHGKNKQKSGRRNHKGDENEKPDASNKKDRKKSGAKESKEQEENGKGNKKPSTKDRIERKDKSEGDSKEEDPKKAKGTRDSKKNRQNKNSIEDLGKGDRKGNKDGKTTERKDRKDRHKNRERDNDKEGEQKDINGSGKGKPKKPRDERPNEQGDDKKSSRKGQAESEGDKKGGRGGRGEETGNNSGSAISPPVLLGLLVLLALMGFAGKNQIPHMPHMPVWRTPTFFSRPGGVIGGGILGDSGSILSRGGLLGKSRILDTVPSMGKEGLPIINSPKIIPAGSRAPKWVVNEPESIIAPLPVTGQTAQAAPGGDGKTQIHINNVNSQGNGNPINVDSNSSAKPVGVVMEEPIAAAKPIIKTAHIKSSTPPPIAEVPPVIIEEKVWEPINFHFSGPTNPDRLWNMLLVTFIVIFPLITDWILDYPQNKYSLPDYLAPAIQLIIIITLLFFGLMIADWHFGWTATIAPYAEVSVTEVQGGLTPILIGVIETTESLIWEIEDVIFGDGRILLGMGLAALGVVLLSQREPITDVPVTKYASATSQLVPEAGQANVHIAVIASLMEKHGDAVDYHLAGYESLRKRTPEGVTFHPIIGKGIIAYHSKDGTDYESAVKEIAKPPGFFGALQTIPIFFHTLHPETPEEYIASALDAKQVIDNVDPDYIVADSTFNCARDGMLKSGKKFCMLTPNTFKEAAIKEQAGGAFKLPAVGTGYLYPIPWYLRPLNVFLVLFTAIHTLKLEKRLKMFDQARHDAGFHGRVPIFAPKTGFTVMCMSTPEAELPAIIPEWLVCCGPIVMKSPPLAEVDPELDEWVRARPTVLIVLGTHYVMNEKNANDMLASIRVLLDIRKDVQVLWKLRKTARFGLNGLDGVDDDRLRILEWLKADPAAVLATGNVVCFVNHGGSNSYHEGLAAGVPQIIMPAWVDCYDFVSRVNYLGNGVWGNSTSAPSISEADCTQALLRVVGRTPDAPEAVKFRARAKEIAAIVTRNGTRQGRDVAAERIWEELTKEFEKRK</sequence>
<keyword evidence="2" id="KW-0808">Transferase</keyword>
<dbReference type="Pfam" id="PF00201">
    <property type="entry name" value="UDPGT"/>
    <property type="match status" value="1"/>
</dbReference>
<evidence type="ECO:0000256" key="4">
    <source>
        <dbReference type="SAM" id="Phobius"/>
    </source>
</evidence>
<dbReference type="Gene3D" id="3.40.50.2000">
    <property type="entry name" value="Glycogen Phosphorylase B"/>
    <property type="match status" value="1"/>
</dbReference>
<protein>
    <submittedName>
        <fullName evidence="5">Uncharacterized protein</fullName>
    </submittedName>
</protein>
<reference evidence="6" key="2">
    <citation type="submission" date="2013-12" db="EMBL/GenBank/DDBJ databases">
        <title>Evolution of pathogenesis and genome organization in the Tremellales.</title>
        <authorList>
            <person name="Cuomo C."/>
            <person name="Litvintseva A."/>
            <person name="Heitman J."/>
            <person name="Chen Y."/>
            <person name="Sun S."/>
            <person name="Springer D."/>
            <person name="Dromer F."/>
            <person name="Young S."/>
            <person name="Zeng Q."/>
            <person name="Chapman S."/>
            <person name="Gujja S."/>
            <person name="Saif S."/>
            <person name="Birren B."/>
        </authorList>
    </citation>
    <scope>NUCLEOTIDE SEQUENCE [LARGE SCALE GENOMIC DNA]</scope>
    <source>
        <strain evidence="6">BCC8398</strain>
    </source>
</reference>
<evidence type="ECO:0000256" key="3">
    <source>
        <dbReference type="SAM" id="MobiDB-lite"/>
    </source>
</evidence>
<evidence type="ECO:0000313" key="5">
    <source>
        <dbReference type="EMBL" id="OCF34979.1"/>
    </source>
</evidence>
<dbReference type="SUPFAM" id="SSF53756">
    <property type="entry name" value="UDP-Glycosyltransferase/glycogen phosphorylase"/>
    <property type="match status" value="1"/>
</dbReference>
<dbReference type="InterPro" id="IPR050271">
    <property type="entry name" value="UDP-glycosyltransferase"/>
</dbReference>
<feature type="compositionally biased region" description="Basic residues" evidence="3">
    <location>
        <begin position="484"/>
        <end position="495"/>
    </location>
</feature>
<keyword evidence="4" id="KW-0472">Membrane</keyword>